<keyword evidence="4" id="KW-0812">Transmembrane</keyword>
<feature type="transmembrane region" description="Helical" evidence="4">
    <location>
        <begin position="737"/>
        <end position="762"/>
    </location>
</feature>
<dbReference type="Gene3D" id="3.90.550.10">
    <property type="entry name" value="Spore Coat Polysaccharide Biosynthesis Protein SpsA, Chain A"/>
    <property type="match status" value="1"/>
</dbReference>
<feature type="transmembrane region" description="Helical" evidence="4">
    <location>
        <begin position="254"/>
        <end position="274"/>
    </location>
</feature>
<feature type="transmembrane region" description="Helical" evidence="4">
    <location>
        <begin position="472"/>
        <end position="491"/>
    </location>
</feature>
<organism evidence="5">
    <name type="scientific">freshwater metagenome</name>
    <dbReference type="NCBI Taxonomy" id="449393"/>
    <lineage>
        <taxon>unclassified sequences</taxon>
        <taxon>metagenomes</taxon>
        <taxon>ecological metagenomes</taxon>
    </lineage>
</organism>
<feature type="transmembrane region" description="Helical" evidence="4">
    <location>
        <begin position="637"/>
        <end position="659"/>
    </location>
</feature>
<feature type="transmembrane region" description="Helical" evidence="4">
    <location>
        <begin position="529"/>
        <end position="552"/>
    </location>
</feature>
<dbReference type="EMBL" id="CAEZTM010000050">
    <property type="protein sequence ID" value="CAB4576017.1"/>
    <property type="molecule type" value="Genomic_DNA"/>
</dbReference>
<accession>A0A6J6EIT6</accession>
<evidence type="ECO:0000313" key="5">
    <source>
        <dbReference type="EMBL" id="CAB4576017.1"/>
    </source>
</evidence>
<feature type="transmembrane region" description="Helical" evidence="4">
    <location>
        <begin position="498"/>
        <end position="517"/>
    </location>
</feature>
<keyword evidence="4" id="KW-1133">Transmembrane helix</keyword>
<dbReference type="InterPro" id="IPR029044">
    <property type="entry name" value="Nucleotide-diphossugar_trans"/>
</dbReference>
<keyword evidence="2" id="KW-0328">Glycosyltransferase</keyword>
<keyword evidence="4" id="KW-0472">Membrane</keyword>
<dbReference type="Pfam" id="PF13641">
    <property type="entry name" value="Glyco_tranf_2_3"/>
    <property type="match status" value="1"/>
</dbReference>
<sequence length="958" mass="101512">MRASVDAILVVRRGGEQLEASFRGLMAQTRPADRICVVDLSADSTVRAQIDSVVGATSFEYVVLPFGTSWAEAIGDATEVLYPGGAIPEQAWLWLLRDDTAPGSPTLEYLTLSVESAPLVRIAGPKQLVADRPLMIREMGETMTRFGERIAMAERELDQAQYDRLSDVLAVGEAGMLVHAATFESLEGFDPALSPLDGGLDFCVRARLAGHRVVVLPRAVVDVHSGPADWHTGRSVSAIGQAYFSRRAWLYRRFVYAPTWALLVLIVWALPWAIARGLWHAVAKHPERSLSEVVAALWALGKVPDALRARGALARSKTTSWDVIDSLRMAAGDVRKRRSIAAESRLAATEEKALQVPRPSFLPAFPWTVAALAVIAGLTHGRWWGSPFLVGGGLVPLPGSLDELWSQAWWITPTTLSLDASPVPADPFNFVLSLLGSLTWWSPSLAVVALFVAAIPLAGAIAWWAAAQFLSRAWATSAVAALWALSPTLLVSLSEGRIGAVIAHITLPWLVASLVSAHESWQRVGQASLATLVVLASAPVLWPAVVLGYLVVGLARVRSHGPRMFIGVLPLGLAPAIVIGFPRFSSWWQSLDGRWWDNWGVLLADPGRAYPYQPAAWWEMLAGWPTPLVAEVAGLTIPSWVVLVVAAPLIVAAVFSLALGRALAGATFAGLVVLGLLTASASAALFSGYEGFEPVAVWAGSGVSVLYLGLVVGAGATLDHVDFEDPLGNALSGVGPWLARIATIALAVMTTLQVAPFVMASWTGSTPVEPSSTGRTLPAFVAAEAATNRAIGTLIITEVDGSYRVAVERGSGATLTSGSSLLRARGAEVTPRDEDLARLVGALVRPSAADPAGILQTYGIRFILLEAPRESQAALTLAQRPELVGASSADVLQLWQVPGVTVASSAASSEAPGAPALLWLVVAIAGIFAVPTERRAKAGTRVRDDALPSLGEETSDDV</sequence>
<protein>
    <submittedName>
        <fullName evidence="5">Unannotated protein</fullName>
    </submittedName>
</protein>
<dbReference type="PANTHER" id="PTHR43179:SF12">
    <property type="entry name" value="GALACTOFURANOSYLTRANSFERASE GLFT2"/>
    <property type="match status" value="1"/>
</dbReference>
<dbReference type="SUPFAM" id="SSF53448">
    <property type="entry name" value="Nucleotide-diphospho-sugar transferases"/>
    <property type="match status" value="1"/>
</dbReference>
<dbReference type="PANTHER" id="PTHR43179">
    <property type="entry name" value="RHAMNOSYLTRANSFERASE WBBL"/>
    <property type="match status" value="1"/>
</dbReference>
<comment type="similarity">
    <text evidence="1">Belongs to the glycosyltransferase 2 family.</text>
</comment>
<proteinExistence type="inferred from homology"/>
<name>A0A6J6EIT6_9ZZZZ</name>
<feature type="transmembrane region" description="Helical" evidence="4">
    <location>
        <begin position="695"/>
        <end position="716"/>
    </location>
</feature>
<dbReference type="GO" id="GO:0016757">
    <property type="term" value="F:glycosyltransferase activity"/>
    <property type="evidence" value="ECO:0007669"/>
    <property type="project" value="UniProtKB-KW"/>
</dbReference>
<reference evidence="5" key="1">
    <citation type="submission" date="2020-05" db="EMBL/GenBank/DDBJ databases">
        <authorList>
            <person name="Chiriac C."/>
            <person name="Salcher M."/>
            <person name="Ghai R."/>
            <person name="Kavagutti S V."/>
        </authorList>
    </citation>
    <scope>NUCLEOTIDE SEQUENCE</scope>
</reference>
<keyword evidence="3" id="KW-0808">Transferase</keyword>
<evidence type="ECO:0000256" key="3">
    <source>
        <dbReference type="ARBA" id="ARBA00022679"/>
    </source>
</evidence>
<evidence type="ECO:0000256" key="4">
    <source>
        <dbReference type="SAM" id="Phobius"/>
    </source>
</evidence>
<gene>
    <name evidence="5" type="ORF">UFOPK1684_01046</name>
</gene>
<feature type="transmembrane region" description="Helical" evidence="4">
    <location>
        <begin position="445"/>
        <end position="466"/>
    </location>
</feature>
<feature type="transmembrane region" description="Helical" evidence="4">
    <location>
        <begin position="666"/>
        <end position="689"/>
    </location>
</feature>
<feature type="transmembrane region" description="Helical" evidence="4">
    <location>
        <begin position="564"/>
        <end position="584"/>
    </location>
</feature>
<dbReference type="AlphaFoldDB" id="A0A6J6EIT6"/>
<evidence type="ECO:0000256" key="1">
    <source>
        <dbReference type="ARBA" id="ARBA00006739"/>
    </source>
</evidence>
<evidence type="ECO:0000256" key="2">
    <source>
        <dbReference type="ARBA" id="ARBA00022676"/>
    </source>
</evidence>